<evidence type="ECO:0000256" key="6">
    <source>
        <dbReference type="ARBA" id="ARBA00023601"/>
    </source>
</evidence>
<dbReference type="InterPro" id="IPR023867">
    <property type="entry name" value="Sulphatase_maturase_rSAM"/>
</dbReference>
<evidence type="ECO:0000256" key="5">
    <source>
        <dbReference type="ARBA" id="ARBA00023014"/>
    </source>
</evidence>
<feature type="domain" description="Radical SAM core" evidence="7">
    <location>
        <begin position="1"/>
        <end position="211"/>
    </location>
</feature>
<evidence type="ECO:0000313" key="9">
    <source>
        <dbReference type="Proteomes" id="UP000229641"/>
    </source>
</evidence>
<evidence type="ECO:0000256" key="2">
    <source>
        <dbReference type="ARBA" id="ARBA00022691"/>
    </source>
</evidence>
<accession>A0A2H0LZ33</accession>
<dbReference type="SFLD" id="SFLDS00029">
    <property type="entry name" value="Radical_SAM"/>
    <property type="match status" value="1"/>
</dbReference>
<gene>
    <name evidence="8" type="ORF">COV72_06695</name>
</gene>
<proteinExistence type="inferred from homology"/>
<dbReference type="PROSITE" id="PS51918">
    <property type="entry name" value="RADICAL_SAM"/>
    <property type="match status" value="1"/>
</dbReference>
<evidence type="ECO:0000259" key="7">
    <source>
        <dbReference type="PROSITE" id="PS51918"/>
    </source>
</evidence>
<evidence type="ECO:0000256" key="3">
    <source>
        <dbReference type="ARBA" id="ARBA00022723"/>
    </source>
</evidence>
<dbReference type="PANTHER" id="PTHR43273">
    <property type="entry name" value="ANAEROBIC SULFATASE-MATURATING ENZYME HOMOLOG ASLB-RELATED"/>
    <property type="match status" value="1"/>
</dbReference>
<organism evidence="8 9">
    <name type="scientific">Candidatus Ghiorseimicrobium undicola</name>
    <dbReference type="NCBI Taxonomy" id="1974746"/>
    <lineage>
        <taxon>Bacteria</taxon>
        <taxon>Pseudomonadati</taxon>
        <taxon>Candidatus Omnitrophota</taxon>
        <taxon>Candidatus Ghiorseimicrobium</taxon>
    </lineage>
</organism>
<comment type="similarity">
    <text evidence="6">Belongs to the radical SAM superfamily. Anaerobic sulfatase-maturating enzyme family.</text>
</comment>
<keyword evidence="5" id="KW-0411">Iron-sulfur</keyword>
<dbReference type="GO" id="GO:0051536">
    <property type="term" value="F:iron-sulfur cluster binding"/>
    <property type="evidence" value="ECO:0007669"/>
    <property type="project" value="UniProtKB-KW"/>
</dbReference>
<dbReference type="PANTHER" id="PTHR43273:SF3">
    <property type="entry name" value="ANAEROBIC SULFATASE-MATURATING ENZYME HOMOLOG ASLB-RELATED"/>
    <property type="match status" value="1"/>
</dbReference>
<keyword evidence="2" id="KW-0949">S-adenosyl-L-methionine</keyword>
<name>A0A2H0LZ33_9BACT</name>
<keyword evidence="4" id="KW-0408">Iron</keyword>
<dbReference type="InterPro" id="IPR007197">
    <property type="entry name" value="rSAM"/>
</dbReference>
<evidence type="ECO:0000256" key="1">
    <source>
        <dbReference type="ARBA" id="ARBA00001966"/>
    </source>
</evidence>
<comment type="cofactor">
    <cofactor evidence="1">
        <name>[4Fe-4S] cluster</name>
        <dbReference type="ChEBI" id="CHEBI:49883"/>
    </cofactor>
</comment>
<evidence type="ECO:0000256" key="4">
    <source>
        <dbReference type="ARBA" id="ARBA00023004"/>
    </source>
</evidence>
<dbReference type="InterPro" id="IPR013785">
    <property type="entry name" value="Aldolase_TIM"/>
</dbReference>
<dbReference type="GO" id="GO:0046872">
    <property type="term" value="F:metal ion binding"/>
    <property type="evidence" value="ECO:0007669"/>
    <property type="project" value="UniProtKB-KW"/>
</dbReference>
<keyword evidence="3" id="KW-0479">Metal-binding</keyword>
<dbReference type="Pfam" id="PF04055">
    <property type="entry name" value="Radical_SAM"/>
    <property type="match status" value="1"/>
</dbReference>
<dbReference type="Proteomes" id="UP000229641">
    <property type="component" value="Unassembled WGS sequence"/>
</dbReference>
<dbReference type="CDD" id="cd01335">
    <property type="entry name" value="Radical_SAM"/>
    <property type="match status" value="1"/>
</dbReference>
<evidence type="ECO:0000313" key="8">
    <source>
        <dbReference type="EMBL" id="PIQ88745.1"/>
    </source>
</evidence>
<dbReference type="GO" id="GO:0016491">
    <property type="term" value="F:oxidoreductase activity"/>
    <property type="evidence" value="ECO:0007669"/>
    <property type="project" value="InterPro"/>
</dbReference>
<dbReference type="InterPro" id="IPR058240">
    <property type="entry name" value="rSAM_sf"/>
</dbReference>
<reference evidence="8 9" key="1">
    <citation type="submission" date="2017-09" db="EMBL/GenBank/DDBJ databases">
        <title>Depth-based differentiation of microbial function through sediment-hosted aquifers and enrichment of novel symbionts in the deep terrestrial subsurface.</title>
        <authorList>
            <person name="Probst A.J."/>
            <person name="Ladd B."/>
            <person name="Jarett J.K."/>
            <person name="Geller-Mcgrath D.E."/>
            <person name="Sieber C.M."/>
            <person name="Emerson J.B."/>
            <person name="Anantharaman K."/>
            <person name="Thomas B.C."/>
            <person name="Malmstrom R."/>
            <person name="Stieglmeier M."/>
            <person name="Klingl A."/>
            <person name="Woyke T."/>
            <person name="Ryan C.M."/>
            <person name="Banfield J.F."/>
        </authorList>
    </citation>
    <scope>NUCLEOTIDE SEQUENCE [LARGE SCALE GENOMIC DNA]</scope>
    <source>
        <strain evidence="8">CG11_big_fil_rev_8_21_14_0_20_42_13</strain>
    </source>
</reference>
<protein>
    <recommendedName>
        <fullName evidence="7">Radical SAM core domain-containing protein</fullName>
    </recommendedName>
</protein>
<dbReference type="AlphaFoldDB" id="A0A2H0LZ33"/>
<dbReference type="EMBL" id="PCWA01000089">
    <property type="protein sequence ID" value="PIQ88745.1"/>
    <property type="molecule type" value="Genomic_DNA"/>
</dbReference>
<dbReference type="SFLD" id="SFLDG01067">
    <property type="entry name" value="SPASM/twitch_domain_containing"/>
    <property type="match status" value="1"/>
</dbReference>
<dbReference type="SUPFAM" id="SSF102114">
    <property type="entry name" value="Radical SAM enzymes"/>
    <property type="match status" value="1"/>
</dbReference>
<dbReference type="Gene3D" id="3.20.20.70">
    <property type="entry name" value="Aldolase class I"/>
    <property type="match status" value="1"/>
</dbReference>
<sequence length="366" mass="42488">MVFKIFITFNCNLNCKYCFVIHKHVKMRWITLEKILKLALENKNVKKIILTGGEPTSNFELIKKAGIFIKKNDFARRIVFDDIPTNGTLLNKEMIEFAKDHSIKFAFSLDGYGFSQNVFRYKDKRLYGRILLNLHNYIRITKKIPRVKMTVNPQNSHLLYENVVSLLSHGLVNIQILAAFGQLWANKTLNSFLNSFKKVLTLHKYLKSQGKSLTIDPIDWYITKIKTKSYAEITMSSCDMGDEISFDPSGEAYACLSMIHLRNNPSLKKKFYIGNIHNSVDIKKIRSFEDYRICSNTKLNCKHRFPNISCKKICATLDFKTGKTFKSGYIENLLAIENSMFEMTYQKYFKNRLSNIYAGNLPHPND</sequence>
<comment type="caution">
    <text evidence="8">The sequence shown here is derived from an EMBL/GenBank/DDBJ whole genome shotgun (WGS) entry which is preliminary data.</text>
</comment>